<protein>
    <submittedName>
        <fullName evidence="7">Cysteine dioxygenase</fullName>
    </submittedName>
</protein>
<dbReference type="Gene3D" id="2.60.120.10">
    <property type="entry name" value="Jelly Rolls"/>
    <property type="match status" value="1"/>
</dbReference>
<dbReference type="AlphaFoldDB" id="A0A3G8ZX53"/>
<dbReference type="SUPFAM" id="SSF51182">
    <property type="entry name" value="RmlC-like cupins"/>
    <property type="match status" value="1"/>
</dbReference>
<accession>A0A3G8ZX53</accession>
<proteinExistence type="inferred from homology"/>
<feature type="binding site" evidence="6">
    <location>
        <position position="184"/>
    </location>
    <ligand>
        <name>Fe cation</name>
        <dbReference type="ChEBI" id="CHEBI:24875"/>
        <note>catalytic</note>
    </ligand>
</feature>
<dbReference type="OrthoDB" id="4217976at2"/>
<keyword evidence="8" id="KW-1185">Reference proteome</keyword>
<evidence type="ECO:0000256" key="6">
    <source>
        <dbReference type="PIRSR" id="PIRSR610300-51"/>
    </source>
</evidence>
<dbReference type="CDD" id="cd10548">
    <property type="entry name" value="cupin_CDO"/>
    <property type="match status" value="1"/>
</dbReference>
<evidence type="ECO:0000256" key="4">
    <source>
        <dbReference type="ARBA" id="ARBA00023002"/>
    </source>
</evidence>
<comment type="similarity">
    <text evidence="1">Belongs to the cysteine dioxygenase family.</text>
</comment>
<dbReference type="EMBL" id="CP034170">
    <property type="protein sequence ID" value="AZI58596.1"/>
    <property type="molecule type" value="Genomic_DNA"/>
</dbReference>
<evidence type="ECO:0000313" key="7">
    <source>
        <dbReference type="EMBL" id="AZI58596.1"/>
    </source>
</evidence>
<keyword evidence="2 6" id="KW-0479">Metal-binding</keyword>
<dbReference type="Proteomes" id="UP000268084">
    <property type="component" value="Chromosome"/>
</dbReference>
<dbReference type="InterPro" id="IPR010300">
    <property type="entry name" value="CDO_1"/>
</dbReference>
<feature type="binding site" evidence="6">
    <location>
        <position position="138"/>
    </location>
    <ligand>
        <name>Fe cation</name>
        <dbReference type="ChEBI" id="CHEBI:24875"/>
        <note>catalytic</note>
    </ligand>
</feature>
<evidence type="ECO:0000256" key="2">
    <source>
        <dbReference type="ARBA" id="ARBA00022723"/>
    </source>
</evidence>
<keyword evidence="5 6" id="KW-0408">Iron</keyword>
<organism evidence="7 8">
    <name type="scientific">Nakamurella antarctica</name>
    <dbReference type="NCBI Taxonomy" id="1902245"/>
    <lineage>
        <taxon>Bacteria</taxon>
        <taxon>Bacillati</taxon>
        <taxon>Actinomycetota</taxon>
        <taxon>Actinomycetes</taxon>
        <taxon>Nakamurellales</taxon>
        <taxon>Nakamurellaceae</taxon>
        <taxon>Nakamurella</taxon>
    </lineage>
</organism>
<dbReference type="PANTHER" id="PTHR12918:SF1">
    <property type="entry name" value="CYSTEINE DIOXYGENASE TYPE 1"/>
    <property type="match status" value="1"/>
</dbReference>
<dbReference type="KEGG" id="nak:EH165_11095"/>
<evidence type="ECO:0000256" key="3">
    <source>
        <dbReference type="ARBA" id="ARBA00022964"/>
    </source>
</evidence>
<keyword evidence="4" id="KW-0560">Oxidoreductase</keyword>
<keyword evidence="3 7" id="KW-0223">Dioxygenase</keyword>
<dbReference type="InterPro" id="IPR014710">
    <property type="entry name" value="RmlC-like_jellyroll"/>
</dbReference>
<dbReference type="GO" id="GO:0008198">
    <property type="term" value="F:ferrous iron binding"/>
    <property type="evidence" value="ECO:0007669"/>
    <property type="project" value="TreeGrafter"/>
</dbReference>
<gene>
    <name evidence="7" type="ORF">EH165_11095</name>
</gene>
<reference evidence="7 8" key="2">
    <citation type="submission" date="2018-12" db="EMBL/GenBank/DDBJ databases">
        <title>Nakamurella antarcticus sp. nov., isolated from Antarctica South Shetland Islands soil.</title>
        <authorList>
            <person name="Peng F."/>
        </authorList>
    </citation>
    <scope>NUCLEOTIDE SEQUENCE [LARGE SCALE GENOMIC DNA]</scope>
    <source>
        <strain evidence="7 8">S14-144</strain>
    </source>
</reference>
<name>A0A3G8ZX53_9ACTN</name>
<dbReference type="Pfam" id="PF05995">
    <property type="entry name" value="CDO_I"/>
    <property type="match status" value="1"/>
</dbReference>
<reference evidence="7 8" key="1">
    <citation type="submission" date="2018-11" db="EMBL/GenBank/DDBJ databases">
        <authorList>
            <person name="Da X."/>
        </authorList>
    </citation>
    <scope>NUCLEOTIDE SEQUENCE [LARGE SCALE GENOMIC DNA]</scope>
    <source>
        <strain evidence="7 8">S14-144</strain>
    </source>
</reference>
<evidence type="ECO:0000256" key="1">
    <source>
        <dbReference type="ARBA" id="ARBA00006622"/>
    </source>
</evidence>
<dbReference type="GO" id="GO:0016702">
    <property type="term" value="F:oxidoreductase activity, acting on single donors with incorporation of molecular oxygen, incorporation of two atoms of oxygen"/>
    <property type="evidence" value="ECO:0007669"/>
    <property type="project" value="InterPro"/>
</dbReference>
<dbReference type="PANTHER" id="PTHR12918">
    <property type="entry name" value="CYSTEINE DIOXYGENASE"/>
    <property type="match status" value="1"/>
</dbReference>
<evidence type="ECO:0000256" key="5">
    <source>
        <dbReference type="ARBA" id="ARBA00023004"/>
    </source>
</evidence>
<feature type="binding site" evidence="6">
    <location>
        <position position="140"/>
    </location>
    <ligand>
        <name>Fe cation</name>
        <dbReference type="ChEBI" id="CHEBI:24875"/>
        <note>catalytic</note>
    </ligand>
</feature>
<evidence type="ECO:0000313" key="8">
    <source>
        <dbReference type="Proteomes" id="UP000268084"/>
    </source>
</evidence>
<sequence>MTAAISTTDTTTAEVIGADVDVAAPPLTDRSVAPDQPVFLADEVASIVTLPATDGVPAANAVALTSITSEITLANLPGRELDSLELLDLAAGIANDPSQWEEHVAFSDDKRHYVSLHRDAHVDVWVLCWTPQNDTGWHDHDISSGAVAVTQGTLTEHNLSVSAPSLATAVPAGKVFSFGPEHIHRLTGLDAGSVSIHAYSPPLWRMGQYMVSKAGILRRTSVSYADELRPLDDMI</sequence>
<dbReference type="InterPro" id="IPR011051">
    <property type="entry name" value="RmlC_Cupin_sf"/>
</dbReference>